<keyword evidence="3" id="KW-1185">Reference proteome</keyword>
<gene>
    <name evidence="2" type="ORF">VAE063_790004</name>
</gene>
<organism evidence="2 3">
    <name type="scientific">Vibrio aestuarianus</name>
    <dbReference type="NCBI Taxonomy" id="28171"/>
    <lineage>
        <taxon>Bacteria</taxon>
        <taxon>Pseudomonadati</taxon>
        <taxon>Pseudomonadota</taxon>
        <taxon>Gammaproteobacteria</taxon>
        <taxon>Vibrionales</taxon>
        <taxon>Vibrionaceae</taxon>
        <taxon>Vibrio</taxon>
    </lineage>
</organism>
<evidence type="ECO:0000313" key="2">
    <source>
        <dbReference type="EMBL" id="CAH8208715.1"/>
    </source>
</evidence>
<dbReference type="Pfam" id="PF12728">
    <property type="entry name" value="HTH_17"/>
    <property type="match status" value="1"/>
</dbReference>
<name>A0ABN8TRX1_9VIBR</name>
<evidence type="ECO:0000313" key="3">
    <source>
        <dbReference type="Proteomes" id="UP001152658"/>
    </source>
</evidence>
<evidence type="ECO:0000259" key="1">
    <source>
        <dbReference type="Pfam" id="PF12728"/>
    </source>
</evidence>
<dbReference type="RefSeq" id="WP_060531077.1">
    <property type="nucleotide sequence ID" value="NZ_CALYLK010000118.1"/>
</dbReference>
<reference evidence="2" key="1">
    <citation type="submission" date="2022-06" db="EMBL/GenBank/DDBJ databases">
        <authorList>
            <person name="Goudenege D."/>
            <person name="Le Roux F."/>
        </authorList>
    </citation>
    <scope>NUCLEOTIDE SEQUENCE</scope>
    <source>
        <strain evidence="2">12-063</strain>
    </source>
</reference>
<dbReference type="Proteomes" id="UP001152658">
    <property type="component" value="Unassembled WGS sequence"/>
</dbReference>
<dbReference type="EMBL" id="CALYLK010000118">
    <property type="protein sequence ID" value="CAH8208715.1"/>
    <property type="molecule type" value="Genomic_DNA"/>
</dbReference>
<accession>A0ABN8TRX1</accession>
<dbReference type="InterPro" id="IPR009061">
    <property type="entry name" value="DNA-bd_dom_put_sf"/>
</dbReference>
<dbReference type="Gene3D" id="1.10.238.160">
    <property type="match status" value="1"/>
</dbReference>
<dbReference type="SUPFAM" id="SSF46955">
    <property type="entry name" value="Putative DNA-binding domain"/>
    <property type="match status" value="1"/>
</dbReference>
<dbReference type="InterPro" id="IPR041657">
    <property type="entry name" value="HTH_17"/>
</dbReference>
<proteinExistence type="predicted"/>
<feature type="domain" description="Helix-turn-helix" evidence="1">
    <location>
        <begin position="8"/>
        <end position="56"/>
    </location>
</feature>
<sequence length="63" mass="7349">MKNKEFIRINDLAEYLNISKVTIWRWRKSGQLPAPTAVSPKIVGWKKETIETWLEQSTGSIPY</sequence>
<protein>
    <submittedName>
        <fullName evidence="2">AlpA family transcriptional regulator</fullName>
    </submittedName>
</protein>
<comment type="caution">
    <text evidence="2">The sequence shown here is derived from an EMBL/GenBank/DDBJ whole genome shotgun (WGS) entry which is preliminary data.</text>
</comment>